<gene>
    <name evidence="2" type="ORF">ACFO0A_04025</name>
</gene>
<feature type="region of interest" description="Disordered" evidence="1">
    <location>
        <begin position="1"/>
        <end position="21"/>
    </location>
</feature>
<feature type="compositionally biased region" description="Basic and acidic residues" evidence="1">
    <location>
        <begin position="10"/>
        <end position="21"/>
    </location>
</feature>
<accession>A0ABV8RLN7</accession>
<evidence type="ECO:0000313" key="3">
    <source>
        <dbReference type="Proteomes" id="UP001595828"/>
    </source>
</evidence>
<evidence type="ECO:0000256" key="1">
    <source>
        <dbReference type="SAM" id="MobiDB-lite"/>
    </source>
</evidence>
<dbReference type="EMBL" id="JBHSDR010000003">
    <property type="protein sequence ID" value="MFC4294222.1"/>
    <property type="molecule type" value="Genomic_DNA"/>
</dbReference>
<protein>
    <submittedName>
        <fullName evidence="2">Uncharacterized protein</fullName>
    </submittedName>
</protein>
<sequence length="69" mass="7570">MADDPLANAEKGEGNYKATRDYNERTEKFLDEKGNKVEQLAKDAARAIDSDEGAELDRAEAEGKSHAKS</sequence>
<name>A0ABV8RLN7_9SPHN</name>
<proteinExistence type="predicted"/>
<feature type="region of interest" description="Disordered" evidence="1">
    <location>
        <begin position="45"/>
        <end position="69"/>
    </location>
</feature>
<dbReference type="RefSeq" id="WP_379537682.1">
    <property type="nucleotide sequence ID" value="NZ_JBHSDR010000003.1"/>
</dbReference>
<reference evidence="3" key="1">
    <citation type="journal article" date="2019" name="Int. J. Syst. Evol. Microbiol.">
        <title>The Global Catalogue of Microorganisms (GCM) 10K type strain sequencing project: providing services to taxonomists for standard genome sequencing and annotation.</title>
        <authorList>
            <consortium name="The Broad Institute Genomics Platform"/>
            <consortium name="The Broad Institute Genome Sequencing Center for Infectious Disease"/>
            <person name="Wu L."/>
            <person name="Ma J."/>
        </authorList>
    </citation>
    <scope>NUCLEOTIDE SEQUENCE [LARGE SCALE GENOMIC DNA]</scope>
    <source>
        <strain evidence="3">CGMCC 1.12989</strain>
    </source>
</reference>
<evidence type="ECO:0000313" key="2">
    <source>
        <dbReference type="EMBL" id="MFC4294222.1"/>
    </source>
</evidence>
<comment type="caution">
    <text evidence="2">The sequence shown here is derived from an EMBL/GenBank/DDBJ whole genome shotgun (WGS) entry which is preliminary data.</text>
</comment>
<dbReference type="Proteomes" id="UP001595828">
    <property type="component" value="Unassembled WGS sequence"/>
</dbReference>
<keyword evidence="3" id="KW-1185">Reference proteome</keyword>
<organism evidence="2 3">
    <name type="scientific">Novosphingobium tardum</name>
    <dbReference type="NCBI Taxonomy" id="1538021"/>
    <lineage>
        <taxon>Bacteria</taxon>
        <taxon>Pseudomonadati</taxon>
        <taxon>Pseudomonadota</taxon>
        <taxon>Alphaproteobacteria</taxon>
        <taxon>Sphingomonadales</taxon>
        <taxon>Sphingomonadaceae</taxon>
        <taxon>Novosphingobium</taxon>
    </lineage>
</organism>